<protein>
    <submittedName>
        <fullName evidence="2">Rhodanese-like domain-containing protein</fullName>
    </submittedName>
</protein>
<evidence type="ECO:0000259" key="1">
    <source>
        <dbReference type="PROSITE" id="PS50206"/>
    </source>
</evidence>
<dbReference type="InterPro" id="IPR050229">
    <property type="entry name" value="GlpE_sulfurtransferase"/>
</dbReference>
<gene>
    <name evidence="2" type="ORF">AsAng_0063400</name>
</gene>
<reference evidence="2" key="1">
    <citation type="submission" date="2022-09" db="EMBL/GenBank/DDBJ databases">
        <title>Aureispira anguillicida sp. nov., isolated from Leptocephalus of Japanese eel Anguilla japonica.</title>
        <authorList>
            <person name="Yuasa K."/>
            <person name="Mekata T."/>
            <person name="Ikunari K."/>
        </authorList>
    </citation>
    <scope>NUCLEOTIDE SEQUENCE</scope>
    <source>
        <strain evidence="2">EL160426</strain>
    </source>
</reference>
<dbReference type="AlphaFoldDB" id="A0A915YM87"/>
<dbReference type="KEGG" id="aup:AsAng_0063400"/>
<dbReference type="CDD" id="cd00158">
    <property type="entry name" value="RHOD"/>
    <property type="match status" value="1"/>
</dbReference>
<dbReference type="Proteomes" id="UP001060919">
    <property type="component" value="Chromosome"/>
</dbReference>
<dbReference type="InterPro" id="IPR001763">
    <property type="entry name" value="Rhodanese-like_dom"/>
</dbReference>
<name>A0A915YM87_9BACT</name>
<dbReference type="RefSeq" id="WP_264790699.1">
    <property type="nucleotide sequence ID" value="NZ_AP026867.1"/>
</dbReference>
<evidence type="ECO:0000313" key="3">
    <source>
        <dbReference type="Proteomes" id="UP001060919"/>
    </source>
</evidence>
<sequence length="100" mass="11133">MNYINMNAQQFKTAIDEDKSAILLDVRTPREVAEGSIEGAKAIDFLAGNFDQKVADFDKDKTYLIYCRSGARSGKACQIMSQLGFTKLVNLEGGILSWNY</sequence>
<dbReference type="PANTHER" id="PTHR43031:SF1">
    <property type="entry name" value="PYRIDINE NUCLEOTIDE-DISULPHIDE OXIDOREDUCTASE"/>
    <property type="match status" value="1"/>
</dbReference>
<dbReference type="Pfam" id="PF00581">
    <property type="entry name" value="Rhodanese"/>
    <property type="match status" value="1"/>
</dbReference>
<dbReference type="InterPro" id="IPR036873">
    <property type="entry name" value="Rhodanese-like_dom_sf"/>
</dbReference>
<keyword evidence="3" id="KW-1185">Reference proteome</keyword>
<accession>A0A915YM87</accession>
<dbReference type="PROSITE" id="PS50206">
    <property type="entry name" value="RHODANESE_3"/>
    <property type="match status" value="1"/>
</dbReference>
<dbReference type="SUPFAM" id="SSF52821">
    <property type="entry name" value="Rhodanese/Cell cycle control phosphatase"/>
    <property type="match status" value="1"/>
</dbReference>
<dbReference type="SMART" id="SM00450">
    <property type="entry name" value="RHOD"/>
    <property type="match status" value="1"/>
</dbReference>
<organism evidence="2 3">
    <name type="scientific">Aureispira anguillae</name>
    <dbReference type="NCBI Taxonomy" id="2864201"/>
    <lineage>
        <taxon>Bacteria</taxon>
        <taxon>Pseudomonadati</taxon>
        <taxon>Bacteroidota</taxon>
        <taxon>Saprospiria</taxon>
        <taxon>Saprospirales</taxon>
        <taxon>Saprospiraceae</taxon>
        <taxon>Aureispira</taxon>
    </lineage>
</organism>
<dbReference type="EMBL" id="AP026867">
    <property type="protein sequence ID" value="BDS15556.1"/>
    <property type="molecule type" value="Genomic_DNA"/>
</dbReference>
<feature type="domain" description="Rhodanese" evidence="1">
    <location>
        <begin position="17"/>
        <end position="100"/>
    </location>
</feature>
<evidence type="ECO:0000313" key="2">
    <source>
        <dbReference type="EMBL" id="BDS15556.1"/>
    </source>
</evidence>
<dbReference type="Gene3D" id="3.40.250.10">
    <property type="entry name" value="Rhodanese-like domain"/>
    <property type="match status" value="1"/>
</dbReference>
<proteinExistence type="predicted"/>
<dbReference type="PANTHER" id="PTHR43031">
    <property type="entry name" value="FAD-DEPENDENT OXIDOREDUCTASE"/>
    <property type="match status" value="1"/>
</dbReference>